<gene>
    <name evidence="2" type="ORF">THAOC_30981</name>
</gene>
<dbReference type="EMBL" id="AGNL01044203">
    <property type="protein sequence ID" value="EJK50085.1"/>
    <property type="molecule type" value="Genomic_DNA"/>
</dbReference>
<sequence>MSAAAPVPEPCHQGRIARGDRSGDIAEGLQVRRHLSHDDHRPTGGRRTGWLHLPTLRDDGCATPLDDWRTKDSTERQHEFRPCGELRCPACLRNGVRRRLWQVLQFGRVLALERHTGDSEGDLSGIDLD</sequence>
<dbReference type="AlphaFoldDB" id="K0RA86"/>
<protein>
    <submittedName>
        <fullName evidence="2">Uncharacterized protein</fullName>
    </submittedName>
</protein>
<proteinExistence type="predicted"/>
<evidence type="ECO:0000313" key="2">
    <source>
        <dbReference type="EMBL" id="EJK50085.1"/>
    </source>
</evidence>
<comment type="caution">
    <text evidence="2">The sequence shown here is derived from an EMBL/GenBank/DDBJ whole genome shotgun (WGS) entry which is preliminary data.</text>
</comment>
<reference evidence="2 3" key="1">
    <citation type="journal article" date="2012" name="Genome Biol.">
        <title>Genome and low-iron response of an oceanic diatom adapted to chronic iron limitation.</title>
        <authorList>
            <person name="Lommer M."/>
            <person name="Specht M."/>
            <person name="Roy A.S."/>
            <person name="Kraemer L."/>
            <person name="Andreson R."/>
            <person name="Gutowska M.A."/>
            <person name="Wolf J."/>
            <person name="Bergner S.V."/>
            <person name="Schilhabel M.B."/>
            <person name="Klostermeier U.C."/>
            <person name="Beiko R.G."/>
            <person name="Rosenstiel P."/>
            <person name="Hippler M."/>
            <person name="Laroche J."/>
        </authorList>
    </citation>
    <scope>NUCLEOTIDE SEQUENCE [LARGE SCALE GENOMIC DNA]</scope>
    <source>
        <strain evidence="2 3">CCMP1005</strain>
    </source>
</reference>
<evidence type="ECO:0000256" key="1">
    <source>
        <dbReference type="SAM" id="MobiDB-lite"/>
    </source>
</evidence>
<accession>K0RA86</accession>
<keyword evidence="3" id="KW-1185">Reference proteome</keyword>
<dbReference type="Proteomes" id="UP000266841">
    <property type="component" value="Unassembled WGS sequence"/>
</dbReference>
<evidence type="ECO:0000313" key="3">
    <source>
        <dbReference type="Proteomes" id="UP000266841"/>
    </source>
</evidence>
<organism evidence="2 3">
    <name type="scientific">Thalassiosira oceanica</name>
    <name type="common">Marine diatom</name>
    <dbReference type="NCBI Taxonomy" id="159749"/>
    <lineage>
        <taxon>Eukaryota</taxon>
        <taxon>Sar</taxon>
        <taxon>Stramenopiles</taxon>
        <taxon>Ochrophyta</taxon>
        <taxon>Bacillariophyta</taxon>
        <taxon>Coscinodiscophyceae</taxon>
        <taxon>Thalassiosirophycidae</taxon>
        <taxon>Thalassiosirales</taxon>
        <taxon>Thalassiosiraceae</taxon>
        <taxon>Thalassiosira</taxon>
    </lineage>
</organism>
<name>K0RA86_THAOC</name>
<feature type="region of interest" description="Disordered" evidence="1">
    <location>
        <begin position="1"/>
        <end position="23"/>
    </location>
</feature>